<dbReference type="PANTHER" id="PTHR46230">
    <property type="match status" value="1"/>
</dbReference>
<name>A0A0B7NH94_9FUNG</name>
<proteinExistence type="inferred from homology"/>
<dbReference type="GO" id="GO:0044572">
    <property type="term" value="P:[4Fe-4S] cluster assembly"/>
    <property type="evidence" value="ECO:0007669"/>
    <property type="project" value="TreeGrafter"/>
</dbReference>
<dbReference type="InterPro" id="IPR036065">
    <property type="entry name" value="BolA-like_sf"/>
</dbReference>
<evidence type="ECO:0000313" key="3">
    <source>
        <dbReference type="Proteomes" id="UP000054107"/>
    </source>
</evidence>
<evidence type="ECO:0000256" key="1">
    <source>
        <dbReference type="RuleBase" id="RU003860"/>
    </source>
</evidence>
<dbReference type="STRING" id="35722.A0A0B7NH94"/>
<dbReference type="Pfam" id="PF01722">
    <property type="entry name" value="BolA"/>
    <property type="match status" value="1"/>
</dbReference>
<dbReference type="SUPFAM" id="SSF82657">
    <property type="entry name" value="BolA-like"/>
    <property type="match status" value="1"/>
</dbReference>
<dbReference type="GO" id="GO:0005759">
    <property type="term" value="C:mitochondrial matrix"/>
    <property type="evidence" value="ECO:0007669"/>
    <property type="project" value="TreeGrafter"/>
</dbReference>
<comment type="similarity">
    <text evidence="1">Belongs to the BolA/IbaG family.</text>
</comment>
<dbReference type="PANTHER" id="PTHR46230:SF7">
    <property type="entry name" value="BOLA-LIKE PROTEIN 1"/>
    <property type="match status" value="1"/>
</dbReference>
<accession>A0A0B7NH94</accession>
<keyword evidence="3" id="KW-1185">Reference proteome</keyword>
<dbReference type="InterPro" id="IPR002634">
    <property type="entry name" value="BolA"/>
</dbReference>
<gene>
    <name evidence="2" type="primary">PARPA_11081.1 scaffold 42800</name>
</gene>
<dbReference type="OrthoDB" id="411584at2759"/>
<protein>
    <recommendedName>
        <fullName evidence="4">BolA protein</fullName>
    </recommendedName>
</protein>
<organism evidence="2 3">
    <name type="scientific">Parasitella parasitica</name>
    <dbReference type="NCBI Taxonomy" id="35722"/>
    <lineage>
        <taxon>Eukaryota</taxon>
        <taxon>Fungi</taxon>
        <taxon>Fungi incertae sedis</taxon>
        <taxon>Mucoromycota</taxon>
        <taxon>Mucoromycotina</taxon>
        <taxon>Mucoromycetes</taxon>
        <taxon>Mucorales</taxon>
        <taxon>Mucorineae</taxon>
        <taxon>Mucoraceae</taxon>
        <taxon>Parasitella</taxon>
    </lineage>
</organism>
<dbReference type="EMBL" id="LN733372">
    <property type="protein sequence ID" value="CEP16802.1"/>
    <property type="molecule type" value="Genomic_DNA"/>
</dbReference>
<evidence type="ECO:0008006" key="4">
    <source>
        <dbReference type="Google" id="ProtNLM"/>
    </source>
</evidence>
<dbReference type="Gene3D" id="3.30.300.90">
    <property type="entry name" value="BolA-like"/>
    <property type="match status" value="1"/>
</dbReference>
<reference evidence="2 3" key="1">
    <citation type="submission" date="2014-09" db="EMBL/GenBank/DDBJ databases">
        <authorList>
            <person name="Ellenberger Sabrina"/>
        </authorList>
    </citation>
    <scope>NUCLEOTIDE SEQUENCE [LARGE SCALE GENOMIC DNA]</scope>
    <source>
        <strain evidence="2 3">CBS 412.66</strain>
    </source>
</reference>
<dbReference type="AlphaFoldDB" id="A0A0B7NH94"/>
<dbReference type="PIRSF" id="PIRSF003113">
    <property type="entry name" value="BolA"/>
    <property type="match status" value="1"/>
</dbReference>
<sequence>MSLLSKINTLQPAFSRNFVRFHSIKSTQFLNDFMETKEKGPIQLSIEDKIIEALHPTVLEVVNESHLHAHHAAMKGNTNKETHFRLTIVSEEFKKKSLMQRHRLIYTLLDDELKNQGLHALTLKTKTQEELKQ</sequence>
<dbReference type="Proteomes" id="UP000054107">
    <property type="component" value="Unassembled WGS sequence"/>
</dbReference>
<evidence type="ECO:0000313" key="2">
    <source>
        <dbReference type="EMBL" id="CEP16802.1"/>
    </source>
</evidence>